<proteinExistence type="predicted"/>
<protein>
    <submittedName>
        <fullName evidence="1">Uncharacterized protein</fullName>
    </submittedName>
</protein>
<name>B4W345_9CYAN</name>
<gene>
    <name evidence="1" type="ORF">MC7420_1625</name>
</gene>
<dbReference type="STRING" id="118168.MC7420_1625"/>
<evidence type="ECO:0000313" key="2">
    <source>
        <dbReference type="Proteomes" id="UP000003835"/>
    </source>
</evidence>
<keyword evidence="2" id="KW-1185">Reference proteome</keyword>
<evidence type="ECO:0000313" key="1">
    <source>
        <dbReference type="EMBL" id="EDX71411.1"/>
    </source>
</evidence>
<dbReference type="EMBL" id="DS989873">
    <property type="protein sequence ID" value="EDX71411.1"/>
    <property type="molecule type" value="Genomic_DNA"/>
</dbReference>
<dbReference type="HOGENOM" id="CLU_2933392_0_0_3"/>
<dbReference type="Proteomes" id="UP000003835">
    <property type="component" value="Unassembled WGS sequence"/>
</dbReference>
<sequence length="60" mass="6765">MCPPRDRTILYSGVTPHRQSVSRLERNTSIVSLNRAIALPCMNSLTLDKEREKTRVGKPA</sequence>
<accession>B4W345</accession>
<organism evidence="1 2">
    <name type="scientific">Coleofasciculus chthonoplastes PCC 7420</name>
    <dbReference type="NCBI Taxonomy" id="118168"/>
    <lineage>
        <taxon>Bacteria</taxon>
        <taxon>Bacillati</taxon>
        <taxon>Cyanobacteriota</taxon>
        <taxon>Cyanophyceae</taxon>
        <taxon>Coleofasciculales</taxon>
        <taxon>Coleofasciculaceae</taxon>
        <taxon>Coleofasciculus</taxon>
    </lineage>
</organism>
<reference evidence="1 2" key="1">
    <citation type="submission" date="2008-07" db="EMBL/GenBank/DDBJ databases">
        <authorList>
            <person name="Tandeau de Marsac N."/>
            <person name="Ferriera S."/>
            <person name="Johnson J."/>
            <person name="Kravitz S."/>
            <person name="Beeson K."/>
            <person name="Sutton G."/>
            <person name="Rogers Y.-H."/>
            <person name="Friedman R."/>
            <person name="Frazier M."/>
            <person name="Venter J.C."/>
        </authorList>
    </citation>
    <scope>NUCLEOTIDE SEQUENCE [LARGE SCALE GENOMIC DNA]</scope>
    <source>
        <strain evidence="1 2">PCC 7420</strain>
    </source>
</reference>
<dbReference type="AlphaFoldDB" id="B4W345"/>